<protein>
    <submittedName>
        <fullName evidence="5">DeoR family transcriptional regulator</fullName>
    </submittedName>
</protein>
<dbReference type="InterPro" id="IPR037171">
    <property type="entry name" value="NagB/RpiA_transferase-like"/>
</dbReference>
<accession>A0A8H2K6C2</accession>
<dbReference type="AlphaFoldDB" id="A0A8H2K6C2"/>
<keyword evidence="1" id="KW-0805">Transcription regulation</keyword>
<dbReference type="Pfam" id="PF00455">
    <property type="entry name" value="DeoRC"/>
    <property type="match status" value="1"/>
</dbReference>
<keyword evidence="2" id="KW-0238">DNA-binding</keyword>
<proteinExistence type="predicted"/>
<feature type="domain" description="HTH deoR-type" evidence="4">
    <location>
        <begin position="9"/>
        <end position="64"/>
    </location>
</feature>
<dbReference type="InterPro" id="IPR036388">
    <property type="entry name" value="WH-like_DNA-bd_sf"/>
</dbReference>
<dbReference type="InterPro" id="IPR001034">
    <property type="entry name" value="DeoR_HTH"/>
</dbReference>
<dbReference type="OrthoDB" id="7688673at2"/>
<dbReference type="InterPro" id="IPR014036">
    <property type="entry name" value="DeoR-like_C"/>
</dbReference>
<dbReference type="EMBL" id="VFRA01000001">
    <property type="protein sequence ID" value="TQO19739.1"/>
    <property type="molecule type" value="Genomic_DNA"/>
</dbReference>
<keyword evidence="3" id="KW-0804">Transcription</keyword>
<dbReference type="GO" id="GO:0003700">
    <property type="term" value="F:DNA-binding transcription factor activity"/>
    <property type="evidence" value="ECO:0007669"/>
    <property type="project" value="InterPro"/>
</dbReference>
<evidence type="ECO:0000256" key="1">
    <source>
        <dbReference type="ARBA" id="ARBA00023015"/>
    </source>
</evidence>
<evidence type="ECO:0000256" key="3">
    <source>
        <dbReference type="ARBA" id="ARBA00023163"/>
    </source>
</evidence>
<comment type="caution">
    <text evidence="5">The sequence shown here is derived from an EMBL/GenBank/DDBJ whole genome shotgun (WGS) entry which is preliminary data.</text>
</comment>
<dbReference type="InterPro" id="IPR050313">
    <property type="entry name" value="Carb_Metab_HTH_regulators"/>
</dbReference>
<dbReference type="InterPro" id="IPR018356">
    <property type="entry name" value="Tscrpt_reg_HTH_DeoR_CS"/>
</dbReference>
<dbReference type="PROSITE" id="PS51000">
    <property type="entry name" value="HTH_DEOR_2"/>
    <property type="match status" value="1"/>
</dbReference>
<name>A0A8H2K6C2_9MICO</name>
<dbReference type="GO" id="GO:0003677">
    <property type="term" value="F:DNA binding"/>
    <property type="evidence" value="ECO:0007669"/>
    <property type="project" value="UniProtKB-KW"/>
</dbReference>
<dbReference type="SUPFAM" id="SSF46785">
    <property type="entry name" value="Winged helix' DNA-binding domain"/>
    <property type="match status" value="1"/>
</dbReference>
<gene>
    <name evidence="5" type="ORF">FB472_1315</name>
</gene>
<dbReference type="Pfam" id="PF08220">
    <property type="entry name" value="HTH_DeoR"/>
    <property type="match status" value="1"/>
</dbReference>
<dbReference type="InterPro" id="IPR036390">
    <property type="entry name" value="WH_DNA-bd_sf"/>
</dbReference>
<reference evidence="5 6" key="1">
    <citation type="submission" date="2019-06" db="EMBL/GenBank/DDBJ databases">
        <title>Sequencing the genomes of 1000 actinobacteria strains.</title>
        <authorList>
            <person name="Klenk H.-P."/>
        </authorList>
    </citation>
    <scope>NUCLEOTIDE SEQUENCE [LARGE SCALE GENOMIC DNA]</scope>
    <source>
        <strain evidence="5 6">DSM 21947</strain>
    </source>
</reference>
<dbReference type="SMART" id="SM01134">
    <property type="entry name" value="DeoRC"/>
    <property type="match status" value="1"/>
</dbReference>
<evidence type="ECO:0000256" key="2">
    <source>
        <dbReference type="ARBA" id="ARBA00023125"/>
    </source>
</evidence>
<dbReference type="PANTHER" id="PTHR30363">
    <property type="entry name" value="HTH-TYPE TRANSCRIPTIONAL REGULATOR SRLR-RELATED"/>
    <property type="match status" value="1"/>
</dbReference>
<dbReference type="PRINTS" id="PR00037">
    <property type="entry name" value="HTHLACR"/>
</dbReference>
<dbReference type="SMART" id="SM00420">
    <property type="entry name" value="HTH_DEOR"/>
    <property type="match status" value="1"/>
</dbReference>
<keyword evidence="6" id="KW-1185">Reference proteome</keyword>
<dbReference type="RefSeq" id="WP_141990191.1">
    <property type="nucleotide sequence ID" value="NZ_VFRA01000001.1"/>
</dbReference>
<dbReference type="PANTHER" id="PTHR30363:SF44">
    <property type="entry name" value="AGA OPERON TRANSCRIPTIONAL REPRESSOR-RELATED"/>
    <property type="match status" value="1"/>
</dbReference>
<dbReference type="PROSITE" id="PS00894">
    <property type="entry name" value="HTH_DEOR_1"/>
    <property type="match status" value="1"/>
</dbReference>
<evidence type="ECO:0000259" key="4">
    <source>
        <dbReference type="PROSITE" id="PS51000"/>
    </source>
</evidence>
<sequence length="253" mass="26804">MATIGTLGAQQRKTMLLERLNQDGAIRLDNIAGELSVSAMTVRRDLDHMEAEGLLRRVRGGAVSIAGPRPFDERRAVRARAKQIIAAKAAALIPQSGAIGLDASTTAGTIASTLGARDGLTVATNSFENFICMRPFPGVTGVLTGGESEPNTESLVGLLACQGASSMLYSRFFSSASAIDASLGSSEVSLAESQVKQAFASTARETILCLDSSKLDDRSIALSFNLRDVSLLITELDPRDARLDGYREIVELL</sequence>
<evidence type="ECO:0000313" key="5">
    <source>
        <dbReference type="EMBL" id="TQO19739.1"/>
    </source>
</evidence>
<dbReference type="Gene3D" id="1.10.10.10">
    <property type="entry name" value="Winged helix-like DNA-binding domain superfamily/Winged helix DNA-binding domain"/>
    <property type="match status" value="1"/>
</dbReference>
<dbReference type="SUPFAM" id="SSF100950">
    <property type="entry name" value="NagB/RpiA/CoA transferase-like"/>
    <property type="match status" value="1"/>
</dbReference>
<evidence type="ECO:0000313" key="6">
    <source>
        <dbReference type="Proteomes" id="UP000316560"/>
    </source>
</evidence>
<dbReference type="Proteomes" id="UP000316560">
    <property type="component" value="Unassembled WGS sequence"/>
</dbReference>
<organism evidence="5 6">
    <name type="scientific">Rhodoglobus vestalii</name>
    <dbReference type="NCBI Taxonomy" id="193384"/>
    <lineage>
        <taxon>Bacteria</taxon>
        <taxon>Bacillati</taxon>
        <taxon>Actinomycetota</taxon>
        <taxon>Actinomycetes</taxon>
        <taxon>Micrococcales</taxon>
        <taxon>Microbacteriaceae</taxon>
        <taxon>Rhodoglobus</taxon>
    </lineage>
</organism>